<dbReference type="PROSITE" id="PS51892">
    <property type="entry name" value="SUBTILASE"/>
    <property type="match status" value="1"/>
</dbReference>
<protein>
    <submittedName>
        <fullName evidence="10">PatA/PatG family cyanobactin maturation protease</fullName>
    </submittedName>
</protein>
<feature type="active site" description="Charge relay system" evidence="5">
    <location>
        <position position="242"/>
    </location>
</feature>
<evidence type="ECO:0000259" key="8">
    <source>
        <dbReference type="Pfam" id="PF18047"/>
    </source>
</evidence>
<dbReference type="InterPro" id="IPR023830">
    <property type="entry name" value="Peptidase_S8A_PatG"/>
</dbReference>
<dbReference type="GO" id="GO:0004252">
    <property type="term" value="F:serine-type endopeptidase activity"/>
    <property type="evidence" value="ECO:0007669"/>
    <property type="project" value="UniProtKB-UniRule"/>
</dbReference>
<accession>A0A4Y8RUG9</accession>
<feature type="region of interest" description="Disordered" evidence="6">
    <location>
        <begin position="378"/>
        <end position="434"/>
    </location>
</feature>
<evidence type="ECO:0000256" key="5">
    <source>
        <dbReference type="PROSITE-ProRule" id="PRU01240"/>
    </source>
</evidence>
<feature type="domain" description="Peptidase S8/S53" evidence="7">
    <location>
        <begin position="75"/>
        <end position="280"/>
    </location>
</feature>
<feature type="domain" description="PatG" evidence="8">
    <location>
        <begin position="468"/>
        <end position="569"/>
    </location>
</feature>
<feature type="active site" description="Charge relay system" evidence="5">
    <location>
        <position position="80"/>
    </location>
</feature>
<dbReference type="Pfam" id="PF18065">
    <property type="entry name" value="PatG_C"/>
    <property type="match status" value="1"/>
</dbReference>
<dbReference type="EMBL" id="SOZD01000001">
    <property type="protein sequence ID" value="TFF27457.1"/>
    <property type="molecule type" value="Genomic_DNA"/>
</dbReference>
<dbReference type="GO" id="GO:0006508">
    <property type="term" value="P:proteolysis"/>
    <property type="evidence" value="ECO:0007669"/>
    <property type="project" value="UniProtKB-KW"/>
</dbReference>
<keyword evidence="11" id="KW-1185">Reference proteome</keyword>
<feature type="compositionally biased region" description="Acidic residues" evidence="6">
    <location>
        <begin position="403"/>
        <end position="420"/>
    </location>
</feature>
<feature type="active site" description="Charge relay system" evidence="5">
    <location>
        <position position="48"/>
    </location>
</feature>
<evidence type="ECO:0000256" key="2">
    <source>
        <dbReference type="ARBA" id="ARBA00022670"/>
    </source>
</evidence>
<evidence type="ECO:0000256" key="4">
    <source>
        <dbReference type="ARBA" id="ARBA00022825"/>
    </source>
</evidence>
<gene>
    <name evidence="10" type="ORF">E3C22_03085</name>
</gene>
<dbReference type="PANTHER" id="PTHR43806:SF11">
    <property type="entry name" value="CEREVISIN-RELATED"/>
    <property type="match status" value="1"/>
</dbReference>
<dbReference type="Gene3D" id="3.40.50.200">
    <property type="entry name" value="Peptidase S8/S53 domain"/>
    <property type="match status" value="1"/>
</dbReference>
<evidence type="ECO:0000313" key="11">
    <source>
        <dbReference type="Proteomes" id="UP000298179"/>
    </source>
</evidence>
<feature type="region of interest" description="Disordered" evidence="6">
    <location>
        <begin position="315"/>
        <end position="335"/>
    </location>
</feature>
<evidence type="ECO:0000259" key="9">
    <source>
        <dbReference type="Pfam" id="PF18065"/>
    </source>
</evidence>
<dbReference type="Pfam" id="PF00082">
    <property type="entry name" value="Peptidase_S8"/>
    <property type="match status" value="1"/>
</dbReference>
<reference evidence="10 11" key="1">
    <citation type="submission" date="2019-03" db="EMBL/GenBank/DDBJ databases">
        <title>Jiella endophytica sp. nov., a novel endophytic bacterium isolated from root of Ficus microcarpa Linn. f.</title>
        <authorList>
            <person name="Tuo L."/>
        </authorList>
    </citation>
    <scope>NUCLEOTIDE SEQUENCE [LARGE SCALE GENOMIC DNA]</scope>
    <source>
        <strain evidence="10 11">CBS5Q-3</strain>
    </source>
</reference>
<comment type="caution">
    <text evidence="10">The sequence shown here is derived from an EMBL/GenBank/DDBJ whole genome shotgun (WGS) entry which is preliminary data.</text>
</comment>
<evidence type="ECO:0000256" key="1">
    <source>
        <dbReference type="ARBA" id="ARBA00011073"/>
    </source>
</evidence>
<dbReference type="AlphaFoldDB" id="A0A4Y8RUG9"/>
<comment type="similarity">
    <text evidence="1 5">Belongs to the peptidase S8 family.</text>
</comment>
<dbReference type="SUPFAM" id="SSF52743">
    <property type="entry name" value="Subtilisin-like"/>
    <property type="match status" value="1"/>
</dbReference>
<dbReference type="PANTHER" id="PTHR43806">
    <property type="entry name" value="PEPTIDASE S8"/>
    <property type="match status" value="1"/>
</dbReference>
<dbReference type="InterPro" id="IPR040483">
    <property type="entry name" value="PatG_dom"/>
</dbReference>
<dbReference type="OrthoDB" id="9816306at2"/>
<dbReference type="Pfam" id="PF18047">
    <property type="entry name" value="PatG_D"/>
    <property type="match status" value="1"/>
</dbReference>
<dbReference type="NCBIfam" id="TIGR03895">
    <property type="entry name" value="protease_PatA"/>
    <property type="match status" value="1"/>
</dbReference>
<organism evidence="10 11">
    <name type="scientific">Jiella endophytica</name>
    <dbReference type="NCBI Taxonomy" id="2558362"/>
    <lineage>
        <taxon>Bacteria</taxon>
        <taxon>Pseudomonadati</taxon>
        <taxon>Pseudomonadota</taxon>
        <taxon>Alphaproteobacteria</taxon>
        <taxon>Hyphomicrobiales</taxon>
        <taxon>Aurantimonadaceae</taxon>
        <taxon>Jiella</taxon>
    </lineage>
</organism>
<keyword evidence="2 5" id="KW-0645">Protease</keyword>
<dbReference type="Proteomes" id="UP000298179">
    <property type="component" value="Unassembled WGS sequence"/>
</dbReference>
<proteinExistence type="inferred from homology"/>
<keyword evidence="3 5" id="KW-0378">Hydrolase</keyword>
<evidence type="ECO:0000256" key="6">
    <source>
        <dbReference type="SAM" id="MobiDB-lite"/>
    </source>
</evidence>
<evidence type="ECO:0000259" key="7">
    <source>
        <dbReference type="Pfam" id="PF00082"/>
    </source>
</evidence>
<evidence type="ECO:0000256" key="3">
    <source>
        <dbReference type="ARBA" id="ARBA00022801"/>
    </source>
</evidence>
<sequence length="735" mass="77751">MCHSVAASKRRWPIPICARCETTAMPSHLPELDTLGPGDRGVKIGIVDGTPDLSLASLAAARLEIETTMRIAEAHGPDPHGTEICSLLFDEAHGLASGCSGLVLPVFFPDSRPSHEAPRATQTDLARAIYMAVERGAQIVNVSAGQLSATTEASRHLEDALKLCERKGVLVVAAAGNDGCACLHVPAAVHSVLAVGAMDADGRPLASSNFGASYAFNGILAPGGSLVVTTIGGEIVARSGSSFATAVVSGVAARMLSAARREGAEIGPLDIRKILIETARPCDPQADGECARILAGRLDLSAAIERLRQFLEPEPEGAFSLAESEDDQAGSKPMIREPMSVRPSAARMPPIGRSNGVGGVAQSDCGCGCGGKKKARQQQEELLEEEMPEDEENGAVDTMADGDGFDEVDDGGDVGEDDEVGQSARQSRQLRPGRFARRRATMGRIATIAQSGVTQQGCGCGGQKEPQKVYALGSVWFDFGNEARYDAIVQRIGDPVAANTPTALIDMLSNDLPFATGITFILMQEQIPIYAISPAGPFAQEVYRDLLDAMRTSLDETGDLQRVAMPGYVAGSTRLMNGQVLPVIYPDPRGLAKWTAPELVTAAKAAIGAEDMDSGPIFNFLVRVYDELRNLGISPEERAINFAATNAYQGASVFADGLNRGLELYGITVARSPICRPDSDCWDVQVTMFDAENERRAARVYRFTVDVSEVLPVTVGAGRSWSVPLSALAPVGMVA</sequence>
<feature type="compositionally biased region" description="Acidic residues" evidence="6">
    <location>
        <begin position="381"/>
        <end position="394"/>
    </location>
</feature>
<dbReference type="InterPro" id="IPR036852">
    <property type="entry name" value="Peptidase_S8/S53_dom_sf"/>
</dbReference>
<dbReference type="InterPro" id="IPR040636">
    <property type="entry name" value="PatG_C"/>
</dbReference>
<keyword evidence="4 5" id="KW-0720">Serine protease</keyword>
<dbReference type="InterPro" id="IPR050131">
    <property type="entry name" value="Peptidase_S8_subtilisin-like"/>
</dbReference>
<dbReference type="InterPro" id="IPR000209">
    <property type="entry name" value="Peptidase_S8/S53_dom"/>
</dbReference>
<name>A0A4Y8RUG9_9HYPH</name>
<feature type="domain" description="PatG C-terminal" evidence="9">
    <location>
        <begin position="617"/>
        <end position="721"/>
    </location>
</feature>
<evidence type="ECO:0000313" key="10">
    <source>
        <dbReference type="EMBL" id="TFF27457.1"/>
    </source>
</evidence>